<dbReference type="EMBL" id="FUWM01000015">
    <property type="protein sequence ID" value="SJZ79607.1"/>
    <property type="molecule type" value="Genomic_DNA"/>
</dbReference>
<keyword evidence="2" id="KW-1185">Reference proteome</keyword>
<dbReference type="PANTHER" id="PTHR36456:SF1">
    <property type="entry name" value="UPF0232 PROTEIN SCO3875"/>
    <property type="match status" value="1"/>
</dbReference>
<evidence type="ECO:0008006" key="3">
    <source>
        <dbReference type="Google" id="ProtNLM"/>
    </source>
</evidence>
<sequence length="291" mass="34457">MVKSINNVLDKTLKNLNLSKKLKEKSVLNIWPEVIGKELVKYTKASYINKGILFVKVNSSTWAHQLLFLKKDLIEKLNNKLDEEIVKDIRFKVGSTNTNNKLNSKRKESFDLDVIDLTEKEISKIEDDLKNISDPEMKEKFYSLMIKDKKLNKLKSKEGWVRCKYCSALHPEDVNECMICQLKKNKNFNKLEQMLLEIPWLDYEEISDIYPNLLNSDYKRIKQRLLNKFWDDIKDKLPKAINNDDQKVTQELKVLIQYYVMLNRGVYPNELNRDIIQEVIGNNYIQIYDQL</sequence>
<evidence type="ECO:0000313" key="1">
    <source>
        <dbReference type="EMBL" id="SJZ79607.1"/>
    </source>
</evidence>
<reference evidence="2" key="1">
    <citation type="submission" date="2017-02" db="EMBL/GenBank/DDBJ databases">
        <authorList>
            <person name="Varghese N."/>
            <person name="Submissions S."/>
        </authorList>
    </citation>
    <scope>NUCLEOTIDE SEQUENCE [LARGE SCALE GENOMIC DNA]</scope>
    <source>
        <strain evidence="2">ATCC BAA-73</strain>
    </source>
</reference>
<dbReference type="InterPro" id="IPR007922">
    <property type="entry name" value="DciA-like"/>
</dbReference>
<name>A0A1T4NKQ9_9FIRM</name>
<dbReference type="RefSeq" id="WP_078810288.1">
    <property type="nucleotide sequence ID" value="NZ_FUWM01000015.1"/>
</dbReference>
<dbReference type="OrthoDB" id="46633at2"/>
<dbReference type="STRING" id="142842.SAMN02745118_01835"/>
<dbReference type="Pfam" id="PF05258">
    <property type="entry name" value="DciA"/>
    <property type="match status" value="1"/>
</dbReference>
<gene>
    <name evidence="1" type="ORF">SAMN02745118_01835</name>
</gene>
<organism evidence="1 2">
    <name type="scientific">Selenihalanaerobacter shriftii</name>
    <dbReference type="NCBI Taxonomy" id="142842"/>
    <lineage>
        <taxon>Bacteria</taxon>
        <taxon>Bacillati</taxon>
        <taxon>Bacillota</taxon>
        <taxon>Clostridia</taxon>
        <taxon>Halanaerobiales</taxon>
        <taxon>Halobacteroidaceae</taxon>
        <taxon>Selenihalanaerobacter</taxon>
    </lineage>
</organism>
<protein>
    <recommendedName>
        <fullName evidence="3">DUF721 domain-containing protein</fullName>
    </recommendedName>
</protein>
<dbReference type="PANTHER" id="PTHR36456">
    <property type="entry name" value="UPF0232 PROTEIN SCO3875"/>
    <property type="match status" value="1"/>
</dbReference>
<dbReference type="Proteomes" id="UP000190625">
    <property type="component" value="Unassembled WGS sequence"/>
</dbReference>
<accession>A0A1T4NKQ9</accession>
<evidence type="ECO:0000313" key="2">
    <source>
        <dbReference type="Proteomes" id="UP000190625"/>
    </source>
</evidence>
<proteinExistence type="predicted"/>
<dbReference type="AlphaFoldDB" id="A0A1T4NKQ9"/>